<dbReference type="SUPFAM" id="SSF55961">
    <property type="entry name" value="Bet v1-like"/>
    <property type="match status" value="1"/>
</dbReference>
<evidence type="ECO:0000313" key="2">
    <source>
        <dbReference type="EMBL" id="RYC17515.1"/>
    </source>
</evidence>
<dbReference type="Pfam" id="PF10604">
    <property type="entry name" value="Polyketide_cyc2"/>
    <property type="match status" value="1"/>
</dbReference>
<dbReference type="CDD" id="cd07812">
    <property type="entry name" value="SRPBCC"/>
    <property type="match status" value="1"/>
</dbReference>
<evidence type="ECO:0000313" key="3">
    <source>
        <dbReference type="Proteomes" id="UP000291088"/>
    </source>
</evidence>
<dbReference type="InterPro" id="IPR023393">
    <property type="entry name" value="START-like_dom_sf"/>
</dbReference>
<dbReference type="RefSeq" id="WP_129331126.1">
    <property type="nucleotide sequence ID" value="NZ_SDVB01000170.1"/>
</dbReference>
<proteinExistence type="predicted"/>
<sequence>MTPGDDRQREDEKANYAHSASADREIAASPQYLFDALDDPTRLGRHMREPSLMMLGGWMRYRLDEGQGRAVGSSIRMEGRFAFLKLAVDEVVTEHRRPSRKVWVTRGCPRLLVIGAYRMGFDITPAADGSHLRVFIDYNDPDTRLGRIAGSLFGPAYARWCVRRIAEDATDLAKSSASAV</sequence>
<protein>
    <submittedName>
        <fullName evidence="2">SRPBCC family protein</fullName>
    </submittedName>
</protein>
<reference evidence="2 3" key="1">
    <citation type="submission" date="2019-01" db="EMBL/GenBank/DDBJ databases">
        <authorList>
            <person name="Deng T."/>
        </authorList>
    </citation>
    <scope>NUCLEOTIDE SEQUENCE [LARGE SCALE GENOMIC DNA]</scope>
    <source>
        <strain evidence="2 3">F8825</strain>
    </source>
</reference>
<dbReference type="Proteomes" id="UP000291088">
    <property type="component" value="Unassembled WGS sequence"/>
</dbReference>
<feature type="region of interest" description="Disordered" evidence="1">
    <location>
        <begin position="1"/>
        <end position="22"/>
    </location>
</feature>
<dbReference type="AlphaFoldDB" id="A0A4Q2TJ23"/>
<comment type="caution">
    <text evidence="2">The sequence shown here is derived from an EMBL/GenBank/DDBJ whole genome shotgun (WGS) entry which is preliminary data.</text>
</comment>
<gene>
    <name evidence="2" type="ORF">EUU22_05900</name>
</gene>
<dbReference type="Gene3D" id="3.30.530.20">
    <property type="match status" value="1"/>
</dbReference>
<name>A0A4Q2TJ23_9HYPH</name>
<keyword evidence="3" id="KW-1185">Reference proteome</keyword>
<organism evidence="2 3">
    <name type="scientific">Ciceribacter ferrooxidans</name>
    <dbReference type="NCBI Taxonomy" id="2509717"/>
    <lineage>
        <taxon>Bacteria</taxon>
        <taxon>Pseudomonadati</taxon>
        <taxon>Pseudomonadota</taxon>
        <taxon>Alphaproteobacteria</taxon>
        <taxon>Hyphomicrobiales</taxon>
        <taxon>Rhizobiaceae</taxon>
        <taxon>Ciceribacter</taxon>
    </lineage>
</organism>
<dbReference type="EMBL" id="SDVB01000170">
    <property type="protein sequence ID" value="RYC17515.1"/>
    <property type="molecule type" value="Genomic_DNA"/>
</dbReference>
<accession>A0A4Q2TJ23</accession>
<dbReference type="OrthoDB" id="7468261at2"/>
<evidence type="ECO:0000256" key="1">
    <source>
        <dbReference type="SAM" id="MobiDB-lite"/>
    </source>
</evidence>
<dbReference type="InterPro" id="IPR019587">
    <property type="entry name" value="Polyketide_cyclase/dehydratase"/>
</dbReference>